<gene>
    <name evidence="1" type="ORF">BO95DRAFT_137191</name>
</gene>
<accession>A0ACD1G8L3</accession>
<dbReference type="Proteomes" id="UP000249057">
    <property type="component" value="Unassembled WGS sequence"/>
</dbReference>
<evidence type="ECO:0000313" key="2">
    <source>
        <dbReference type="Proteomes" id="UP000249057"/>
    </source>
</evidence>
<name>A0ACD1G8L3_9EURO</name>
<dbReference type="EMBL" id="KZ825344">
    <property type="protein sequence ID" value="RAH45612.1"/>
    <property type="molecule type" value="Genomic_DNA"/>
</dbReference>
<proteinExistence type="predicted"/>
<reference evidence="1" key="1">
    <citation type="submission" date="2018-02" db="EMBL/GenBank/DDBJ databases">
        <title>The genomes of Aspergillus section Nigri reveals drivers in fungal speciation.</title>
        <authorList>
            <consortium name="DOE Joint Genome Institute"/>
            <person name="Vesth T.C."/>
            <person name="Nybo J."/>
            <person name="Theobald S."/>
            <person name="Brandl J."/>
            <person name="Frisvad J.C."/>
            <person name="Nielsen K.F."/>
            <person name="Lyhne E.K."/>
            <person name="Kogle M.E."/>
            <person name="Kuo A."/>
            <person name="Riley R."/>
            <person name="Clum A."/>
            <person name="Nolan M."/>
            <person name="Lipzen A."/>
            <person name="Salamov A."/>
            <person name="Henrissat B."/>
            <person name="Wiebenga A."/>
            <person name="De vries R.P."/>
            <person name="Grigoriev I.V."/>
            <person name="Mortensen U.H."/>
            <person name="Andersen M.R."/>
            <person name="Baker S.E."/>
        </authorList>
    </citation>
    <scope>NUCLEOTIDE SEQUENCE</scope>
    <source>
        <strain evidence="1">CBS 621.78</strain>
    </source>
</reference>
<evidence type="ECO:0000313" key="1">
    <source>
        <dbReference type="EMBL" id="RAH45612.1"/>
    </source>
</evidence>
<keyword evidence="2" id="KW-1185">Reference proteome</keyword>
<sequence>MNRFWTLYGRKHRIQFRLQLSVVVESPLSVVEQPGRRGDSVGSGFLASWSIKGRSDSDDHLYRGREELKCSIPVPSLAARLPFICAYLSAHTGFDRPVVESFVQVQSDGGECATCGRFHLLILIIVRFSPSLCHEKRRLMPRLHYYFVLLRKYKGNQSKADGRQA</sequence>
<organism evidence="1 2">
    <name type="scientific">Aspergillus brunneoviolaceus CBS 621.78</name>
    <dbReference type="NCBI Taxonomy" id="1450534"/>
    <lineage>
        <taxon>Eukaryota</taxon>
        <taxon>Fungi</taxon>
        <taxon>Dikarya</taxon>
        <taxon>Ascomycota</taxon>
        <taxon>Pezizomycotina</taxon>
        <taxon>Eurotiomycetes</taxon>
        <taxon>Eurotiomycetidae</taxon>
        <taxon>Eurotiales</taxon>
        <taxon>Aspergillaceae</taxon>
        <taxon>Aspergillus</taxon>
        <taxon>Aspergillus subgen. Circumdati</taxon>
    </lineage>
</organism>
<protein>
    <submittedName>
        <fullName evidence="1">Uncharacterized protein</fullName>
    </submittedName>
</protein>